<organism evidence="1 2">
    <name type="scientific">Serratia fonticola</name>
    <dbReference type="NCBI Taxonomy" id="47917"/>
    <lineage>
        <taxon>Bacteria</taxon>
        <taxon>Pseudomonadati</taxon>
        <taxon>Pseudomonadota</taxon>
        <taxon>Gammaproteobacteria</taxon>
        <taxon>Enterobacterales</taxon>
        <taxon>Yersiniaceae</taxon>
        <taxon>Serratia</taxon>
    </lineage>
</organism>
<dbReference type="NCBIfam" id="TIGR03696">
    <property type="entry name" value="Rhs_assc_core"/>
    <property type="match status" value="1"/>
</dbReference>
<dbReference type="Proteomes" id="UP001224622">
    <property type="component" value="Unassembled WGS sequence"/>
</dbReference>
<dbReference type="EMBL" id="JAVIGA010000012">
    <property type="protein sequence ID" value="MDQ9127424.1"/>
    <property type="molecule type" value="Genomic_DNA"/>
</dbReference>
<proteinExistence type="predicted"/>
<protein>
    <submittedName>
        <fullName evidence="1">RHS repeat-associated core domain-containing protein</fullName>
    </submittedName>
</protein>
<dbReference type="InterPro" id="IPR022385">
    <property type="entry name" value="Rhs_assc_core"/>
</dbReference>
<dbReference type="PANTHER" id="PTHR32305">
    <property type="match status" value="1"/>
</dbReference>
<comment type="caution">
    <text evidence="1">The sequence shown here is derived from an EMBL/GenBank/DDBJ whole genome shotgun (WGS) entry which is preliminary data.</text>
</comment>
<evidence type="ECO:0000313" key="2">
    <source>
        <dbReference type="Proteomes" id="UP001224622"/>
    </source>
</evidence>
<dbReference type="AlphaFoldDB" id="A0AAJ1YCB8"/>
<sequence length="82" mass="9430">MREKWQLEDAPEINQSLRFQGQYFDTESGLHYNRYRYYSPETARFITPDPIGPAGGLNQTRYVPNSTGWVDPLGLTSISPAY</sequence>
<gene>
    <name evidence="1" type="ORF">RDT67_13395</name>
</gene>
<dbReference type="InterPro" id="IPR050708">
    <property type="entry name" value="T6SS_VgrG/RHS"/>
</dbReference>
<evidence type="ECO:0000313" key="1">
    <source>
        <dbReference type="EMBL" id="MDQ9127424.1"/>
    </source>
</evidence>
<name>A0AAJ1YCB8_SERFO</name>
<dbReference type="Gene3D" id="2.180.10.10">
    <property type="entry name" value="RHS repeat-associated core"/>
    <property type="match status" value="1"/>
</dbReference>
<dbReference type="PRINTS" id="PR00394">
    <property type="entry name" value="RHSPROTEIN"/>
</dbReference>
<dbReference type="PANTHER" id="PTHR32305:SF15">
    <property type="entry name" value="PROTEIN RHSA-RELATED"/>
    <property type="match status" value="1"/>
</dbReference>
<accession>A0AAJ1YCB8</accession>
<reference evidence="1" key="1">
    <citation type="submission" date="2023-08" db="EMBL/GenBank/DDBJ databases">
        <title>The Comparative Genomic Analysis of Yersiniaceae from Polar Regions.</title>
        <authorList>
            <person name="Goncharov A."/>
            <person name="Aslanov B."/>
            <person name="Kolodzhieva V."/>
            <person name="Azarov D."/>
            <person name="Mochov A."/>
            <person name="Lebedeva E."/>
        </authorList>
    </citation>
    <scope>NUCLEOTIDE SEQUENCE</scope>
    <source>
        <strain evidence="1">Vf</strain>
    </source>
</reference>